<dbReference type="EMBL" id="LDTF01000037">
    <property type="protein sequence ID" value="KTT98832.1"/>
    <property type="molecule type" value="Genomic_DNA"/>
</dbReference>
<name>A0A147ITB2_9SPHN</name>
<evidence type="ECO:0000313" key="1">
    <source>
        <dbReference type="EMBL" id="KTT98832.1"/>
    </source>
</evidence>
<dbReference type="PATRIC" id="fig|172044.3.peg.1497"/>
<proteinExistence type="predicted"/>
<dbReference type="OrthoDB" id="9765084at2"/>
<dbReference type="CDD" id="cd02440">
    <property type="entry name" value="AdoMet_MTases"/>
    <property type="match status" value="1"/>
</dbReference>
<dbReference type="SUPFAM" id="SSF53335">
    <property type="entry name" value="S-adenosyl-L-methionine-dependent methyltransferases"/>
    <property type="match status" value="1"/>
</dbReference>
<keyword evidence="1" id="KW-0489">Methyltransferase</keyword>
<dbReference type="AlphaFoldDB" id="A0A147ITB2"/>
<dbReference type="Gene3D" id="3.40.50.150">
    <property type="entry name" value="Vaccinia Virus protein VP39"/>
    <property type="match status" value="1"/>
</dbReference>
<organism evidence="1 2">
    <name type="scientific">Sphingomonas yabuuchiae</name>
    <dbReference type="NCBI Taxonomy" id="172044"/>
    <lineage>
        <taxon>Bacteria</taxon>
        <taxon>Pseudomonadati</taxon>
        <taxon>Pseudomonadota</taxon>
        <taxon>Alphaproteobacteria</taxon>
        <taxon>Sphingomonadales</taxon>
        <taxon>Sphingomonadaceae</taxon>
        <taxon>Sphingomonas</taxon>
    </lineage>
</organism>
<dbReference type="GO" id="GO:0008168">
    <property type="term" value="F:methyltransferase activity"/>
    <property type="evidence" value="ECO:0007669"/>
    <property type="project" value="UniProtKB-KW"/>
</dbReference>
<dbReference type="RefSeq" id="WP_058745319.1">
    <property type="nucleotide sequence ID" value="NZ_LDTF01000037.1"/>
</dbReference>
<dbReference type="Pfam" id="PF13489">
    <property type="entry name" value="Methyltransf_23"/>
    <property type="match status" value="1"/>
</dbReference>
<evidence type="ECO:0000313" key="2">
    <source>
        <dbReference type="Proteomes" id="UP000073923"/>
    </source>
</evidence>
<dbReference type="InterPro" id="IPR029063">
    <property type="entry name" value="SAM-dependent_MTases_sf"/>
</dbReference>
<protein>
    <submittedName>
        <fullName evidence="1">Methyltransferase</fullName>
    </submittedName>
</protein>
<accession>A0A147ITB2</accession>
<dbReference type="Proteomes" id="UP000073923">
    <property type="component" value="Unassembled WGS sequence"/>
</dbReference>
<keyword evidence="1" id="KW-0808">Transferase</keyword>
<comment type="caution">
    <text evidence="1">The sequence shown here is derived from an EMBL/GenBank/DDBJ whole genome shotgun (WGS) entry which is preliminary data.</text>
</comment>
<reference evidence="1 2" key="1">
    <citation type="journal article" date="2016" name="Front. Microbiol.">
        <title>Genomic Resource of Rice Seed Associated Bacteria.</title>
        <authorList>
            <person name="Midha S."/>
            <person name="Bansal K."/>
            <person name="Sharma S."/>
            <person name="Kumar N."/>
            <person name="Patil P.P."/>
            <person name="Chaudhry V."/>
            <person name="Patil P.B."/>
        </authorList>
    </citation>
    <scope>NUCLEOTIDE SEQUENCE [LARGE SCALE GENOMIC DNA]</scope>
    <source>
        <strain evidence="1 2">NS355</strain>
    </source>
</reference>
<sequence>MTTDTSEGWDAVAETFMAVRSGVGAPLVRCWATDTLPPSTAILDLGCGSGVPIAQGLAGEGFAVWGIDASPTLISAYRANLPDMPARCEPVQDSDFFGRRFAGVVAIGLIFLLAQADQDKLLAKVAKALEPGGRFLFSAPHQRCEWRDSLTGRVSRSLGMEAYAARLEEHGLILGDCLTDEGQNHYYDVVKPR</sequence>
<gene>
    <name evidence="1" type="ORF">NS355_08515</name>
</gene>
<dbReference type="GO" id="GO:0032259">
    <property type="term" value="P:methylation"/>
    <property type="evidence" value="ECO:0007669"/>
    <property type="project" value="UniProtKB-KW"/>
</dbReference>